<dbReference type="Pfam" id="PF22742">
    <property type="entry name" value="PspAB"/>
    <property type="match status" value="1"/>
</dbReference>
<evidence type="ECO:0000313" key="2">
    <source>
        <dbReference type="Proteomes" id="UP001285521"/>
    </source>
</evidence>
<dbReference type="Proteomes" id="UP001285521">
    <property type="component" value="Unassembled WGS sequence"/>
</dbReference>
<accession>A0ABU4T9H8</accession>
<proteinExistence type="predicted"/>
<gene>
    <name evidence="1" type="ORF">SK803_31855</name>
</gene>
<evidence type="ECO:0000313" key="1">
    <source>
        <dbReference type="EMBL" id="MDX8034835.1"/>
    </source>
</evidence>
<dbReference type="InterPro" id="IPR054383">
    <property type="entry name" value="PspAB-like"/>
</dbReference>
<protein>
    <submittedName>
        <fullName evidence="1">Uncharacterized protein</fullName>
    </submittedName>
</protein>
<dbReference type="RefSeq" id="WP_319969850.1">
    <property type="nucleotide sequence ID" value="NZ_JAXAVW010000030.1"/>
</dbReference>
<sequence length="192" mass="20622">MGFLDTLLGRTKPVKPNLDVLFAIPSAALTVQASLGMTPTGVGAVCFKAAEGAAAEQAQADIRALLDLDHTTEMSLQHDEYGYTWITCHQSTVDLPALMTQLHAVNATLADAGFGPSLLCTVVGFTAPSPAPASRLGLVYLFKRGTVYPFAPLDEQRRDTALEMRVRAALAGELPVETDLERWFPIWNAPVP</sequence>
<name>A0ABU4T9H8_9PSEU</name>
<comment type="caution">
    <text evidence="1">The sequence shown here is derived from an EMBL/GenBank/DDBJ whole genome shotgun (WGS) entry which is preliminary data.</text>
</comment>
<reference evidence="1 2" key="1">
    <citation type="submission" date="2023-11" db="EMBL/GenBank/DDBJ databases">
        <title>Lentzea sokolovensis, sp. nov., Lentzea kristufkii, sp. nov., and Lentzea miocenensis, sp. nov., rare actinobacteria from Sokolov Coal Basin, Miocene lacustrine sediment, Czech Republic.</title>
        <authorList>
            <person name="Lara A."/>
            <person name="Kotroba L."/>
            <person name="Nouioui I."/>
            <person name="Neumann-Schaal M."/>
            <person name="Mast Y."/>
            <person name="Chronakova A."/>
        </authorList>
    </citation>
    <scope>NUCLEOTIDE SEQUENCE [LARGE SCALE GENOMIC DNA]</scope>
    <source>
        <strain evidence="1 2">BCCO 10_0856</strain>
    </source>
</reference>
<dbReference type="EMBL" id="JAXAVW010000030">
    <property type="protein sequence ID" value="MDX8034835.1"/>
    <property type="molecule type" value="Genomic_DNA"/>
</dbReference>
<organism evidence="1 2">
    <name type="scientific">Lentzea miocenica</name>
    <dbReference type="NCBI Taxonomy" id="3095431"/>
    <lineage>
        <taxon>Bacteria</taxon>
        <taxon>Bacillati</taxon>
        <taxon>Actinomycetota</taxon>
        <taxon>Actinomycetes</taxon>
        <taxon>Pseudonocardiales</taxon>
        <taxon>Pseudonocardiaceae</taxon>
        <taxon>Lentzea</taxon>
    </lineage>
</organism>
<keyword evidence="2" id="KW-1185">Reference proteome</keyword>